<dbReference type="InParanoid" id="A0A2J7RLC2"/>
<feature type="region of interest" description="Disordered" evidence="5">
    <location>
        <begin position="624"/>
        <end position="838"/>
    </location>
</feature>
<feature type="compositionally biased region" description="Acidic residues" evidence="5">
    <location>
        <begin position="62"/>
        <end position="80"/>
    </location>
</feature>
<feature type="domain" description="B30.2/SPRY" evidence="6">
    <location>
        <begin position="208"/>
        <end position="415"/>
    </location>
</feature>
<comment type="subcellular location">
    <subcellularLocation>
        <location evidence="1">Nucleus</location>
    </subcellularLocation>
</comment>
<keyword evidence="9" id="KW-1185">Reference proteome</keyword>
<dbReference type="SUPFAM" id="SSF52540">
    <property type="entry name" value="P-loop containing nucleoside triphosphate hydrolases"/>
    <property type="match status" value="1"/>
</dbReference>
<feature type="compositionally biased region" description="Gly residues" evidence="5">
    <location>
        <begin position="669"/>
        <end position="681"/>
    </location>
</feature>
<dbReference type="STRING" id="105785.A0A2J7RLC2"/>
<dbReference type="InterPro" id="IPR003034">
    <property type="entry name" value="SAP_dom"/>
</dbReference>
<dbReference type="FunCoup" id="A0A2J7RLC2">
    <property type="interactions" value="1653"/>
</dbReference>
<dbReference type="SUPFAM" id="SSF68906">
    <property type="entry name" value="SAP domain"/>
    <property type="match status" value="1"/>
</dbReference>
<dbReference type="InterPro" id="IPR003877">
    <property type="entry name" value="SPRY_dom"/>
</dbReference>
<evidence type="ECO:0000256" key="3">
    <source>
        <dbReference type="ARBA" id="ARBA00022553"/>
    </source>
</evidence>
<feature type="compositionally biased region" description="Low complexity" evidence="5">
    <location>
        <begin position="795"/>
        <end position="831"/>
    </location>
</feature>
<dbReference type="InterPro" id="IPR001870">
    <property type="entry name" value="B30.2/SPRY"/>
</dbReference>
<feature type="compositionally biased region" description="Basic and acidic residues" evidence="5">
    <location>
        <begin position="724"/>
        <end position="736"/>
    </location>
</feature>
<feature type="compositionally biased region" description="Basic residues" evidence="5">
    <location>
        <begin position="210"/>
        <end position="225"/>
    </location>
</feature>
<feature type="compositionally biased region" description="Low complexity" evidence="5">
    <location>
        <begin position="882"/>
        <end position="905"/>
    </location>
</feature>
<feature type="compositionally biased region" description="Gly residues" evidence="5">
    <location>
        <begin position="693"/>
        <end position="723"/>
    </location>
</feature>
<feature type="domain" description="SAP" evidence="7">
    <location>
        <begin position="7"/>
        <end position="41"/>
    </location>
</feature>
<name>A0A2J7RLC2_9NEOP</name>
<dbReference type="AlphaFoldDB" id="A0A2J7RLC2"/>
<dbReference type="OrthoDB" id="445357at2759"/>
<feature type="compositionally biased region" description="Basic and acidic residues" evidence="5">
    <location>
        <begin position="639"/>
        <end position="648"/>
    </location>
</feature>
<dbReference type="InterPro" id="IPR035778">
    <property type="entry name" value="SPRY_hnRNP_U"/>
</dbReference>
<keyword evidence="4" id="KW-0539">Nucleus</keyword>
<dbReference type="FunFam" id="3.40.50.300:FF:000355">
    <property type="entry name" value="Heterogeneous nuclear ribonucleoprotein U-like 1, isoform CRA_a"/>
    <property type="match status" value="1"/>
</dbReference>
<dbReference type="InterPro" id="IPR013320">
    <property type="entry name" value="ConA-like_dom_sf"/>
</dbReference>
<dbReference type="InterPro" id="IPR036361">
    <property type="entry name" value="SAP_dom_sf"/>
</dbReference>
<dbReference type="SUPFAM" id="SSF49899">
    <property type="entry name" value="Concanavalin A-like lectins/glucanases"/>
    <property type="match status" value="1"/>
</dbReference>
<evidence type="ECO:0000256" key="4">
    <source>
        <dbReference type="ARBA" id="ARBA00023242"/>
    </source>
</evidence>
<dbReference type="Gene3D" id="1.10.720.30">
    <property type="entry name" value="SAP domain"/>
    <property type="match status" value="1"/>
</dbReference>
<dbReference type="PROSITE" id="PS50188">
    <property type="entry name" value="B302_SPRY"/>
    <property type="match status" value="1"/>
</dbReference>
<feature type="region of interest" description="Disordered" evidence="5">
    <location>
        <begin position="854"/>
        <end position="905"/>
    </location>
</feature>
<keyword evidence="3" id="KW-0597">Phosphoprotein</keyword>
<dbReference type="InterPro" id="IPR027417">
    <property type="entry name" value="P-loop_NTPase"/>
</dbReference>
<dbReference type="Gene3D" id="3.40.50.300">
    <property type="entry name" value="P-loop containing nucleotide triphosphate hydrolases"/>
    <property type="match status" value="1"/>
</dbReference>
<dbReference type="Pfam" id="PF02037">
    <property type="entry name" value="SAP"/>
    <property type="match status" value="1"/>
</dbReference>
<reference evidence="8 9" key="1">
    <citation type="submission" date="2017-12" db="EMBL/GenBank/DDBJ databases">
        <title>Hemimetabolous genomes reveal molecular basis of termite eusociality.</title>
        <authorList>
            <person name="Harrison M.C."/>
            <person name="Jongepier E."/>
            <person name="Robertson H.M."/>
            <person name="Arning N."/>
            <person name="Bitard-Feildel T."/>
            <person name="Chao H."/>
            <person name="Childers C.P."/>
            <person name="Dinh H."/>
            <person name="Doddapaneni H."/>
            <person name="Dugan S."/>
            <person name="Gowin J."/>
            <person name="Greiner C."/>
            <person name="Han Y."/>
            <person name="Hu H."/>
            <person name="Hughes D.S.T."/>
            <person name="Huylmans A.-K."/>
            <person name="Kemena C."/>
            <person name="Kremer L.P.M."/>
            <person name="Lee S.L."/>
            <person name="Lopez-Ezquerra A."/>
            <person name="Mallet L."/>
            <person name="Monroy-Kuhn J.M."/>
            <person name="Moser A."/>
            <person name="Murali S.C."/>
            <person name="Muzny D.M."/>
            <person name="Otani S."/>
            <person name="Piulachs M.-D."/>
            <person name="Poelchau M."/>
            <person name="Qu J."/>
            <person name="Schaub F."/>
            <person name="Wada-Katsumata A."/>
            <person name="Worley K.C."/>
            <person name="Xie Q."/>
            <person name="Ylla G."/>
            <person name="Poulsen M."/>
            <person name="Gibbs R.A."/>
            <person name="Schal C."/>
            <person name="Richards S."/>
            <person name="Belles X."/>
            <person name="Korb J."/>
            <person name="Bornberg-Bauer E."/>
        </authorList>
    </citation>
    <scope>NUCLEOTIDE SEQUENCE [LARGE SCALE GENOMIC DNA]</scope>
    <source>
        <tissue evidence="8">Whole body</tissue>
    </source>
</reference>
<accession>A0A2J7RLC2</accession>
<dbReference type="InterPro" id="IPR043136">
    <property type="entry name" value="B30.2/SPRY_sf"/>
</dbReference>
<proteinExistence type="predicted"/>
<dbReference type="EMBL" id="NEVH01002690">
    <property type="protein sequence ID" value="PNF41631.1"/>
    <property type="molecule type" value="Genomic_DNA"/>
</dbReference>
<dbReference type="SMART" id="SM00513">
    <property type="entry name" value="SAP"/>
    <property type="match status" value="1"/>
</dbReference>
<feature type="compositionally biased region" description="Gly residues" evidence="5">
    <location>
        <begin position="747"/>
        <end position="794"/>
    </location>
</feature>
<feature type="region of interest" description="Disordered" evidence="5">
    <location>
        <begin position="42"/>
        <end position="235"/>
    </location>
</feature>
<evidence type="ECO:0000256" key="1">
    <source>
        <dbReference type="ARBA" id="ARBA00004123"/>
    </source>
</evidence>
<feature type="compositionally biased region" description="Basic and acidic residues" evidence="5">
    <location>
        <begin position="114"/>
        <end position="130"/>
    </location>
</feature>
<dbReference type="Pfam" id="PF13671">
    <property type="entry name" value="AAA_33"/>
    <property type="match status" value="1"/>
</dbReference>
<evidence type="ECO:0000259" key="6">
    <source>
        <dbReference type="PROSITE" id="PS50188"/>
    </source>
</evidence>
<sequence>MSASMDLSKLKVVELRAELSSRGLDTKGNKAVLVDRLKEALDREAVQGEEEEEEGGGREVEAAEDELLWGDEGEEEEEEELPPKISQNESELEADSQMDTSYEEEAKPVPVIKTEPELEAEKQKTQKVEEPTQAPVSDSSPKDVKPEIKQESVTKEENKDQMDVKVVSTEIKTEKEPEVIEVKDEPEEKIVVDTKDENRDRRDREERRGEKRRRSPSPPRRRSPPRKPDDEPDYDDTGVILSWYDSDLNLVIDKESFASAAPMFDHGFGYIWAGARATYGFQKGKVFFEVRLIENCDVSHLGDEPTPHVVRVGWSAGDTSMQLGEEPLSYGYGGTGKASTDCKFKDYGKSFCVGDVVGALLDLDSDAVTMIFTINGETQGVAFSINRSELQDKALFPHILSKNTKFRCNFGNEDSWFPPPDGYTFVSHIAADQRVSGPKRPEKREDCEIIMMCGLPGCGKTTWANEYYAKHLDKKYNILGTNNLIDKMKMMGLPRKRNYAGRWDVLIDKCTKCLVKLLEVASRRRRNYILDQTNVYPSAQRRKMRGFEGFIRRAVVIVPTDEEFKRRVEKREKLEGKDVPDSAVLEMKANFMLPEVGDIFNEVLYIELSEADSHLLVDKYNKEGRDAGYGQSQKRHRNDNRDGRDRSSFRGGYRPRGGPDNRNRSGGWLPRGGGGGGGGGGWRDRNQPHSGFRSGGTGGGGSGGGGGGWRGGRGGSGGGGGRVGDSHGNRGFDRNRPSGGSRNQQSGGKGNWGGYNQGGGGGGGGSGSGGGGGSSGGGSGGGGNWGGTGGGNWGPQGYNQQGWTQQNYQQQGWKGYGQQANYGQNYPQQGYGQQGYGNGGGYANWTQQYYNNQAYGTGTQGWGQTGTDGTYAGYPQQGTWQGYGQSNYNYGNTGTGAGQQTQQNK</sequence>
<evidence type="ECO:0000256" key="2">
    <source>
        <dbReference type="ARBA" id="ARBA00022481"/>
    </source>
</evidence>
<evidence type="ECO:0000259" key="7">
    <source>
        <dbReference type="PROSITE" id="PS50800"/>
    </source>
</evidence>
<evidence type="ECO:0000313" key="8">
    <source>
        <dbReference type="EMBL" id="PNF41631.1"/>
    </source>
</evidence>
<dbReference type="GO" id="GO:0005634">
    <property type="term" value="C:nucleus"/>
    <property type="evidence" value="ECO:0007669"/>
    <property type="project" value="UniProtKB-SubCell"/>
</dbReference>
<dbReference type="PANTHER" id="PTHR12381">
    <property type="entry name" value="HETEROGENEOUS NUCLEAR RIBONUCLEOPROTEIN U FAMILY MEMBER"/>
    <property type="match status" value="1"/>
</dbReference>
<feature type="compositionally biased region" description="Basic and acidic residues" evidence="5">
    <location>
        <begin position="140"/>
        <end position="163"/>
    </location>
</feature>
<protein>
    <submittedName>
        <fullName evidence="8">Uncharacterized protein</fullName>
    </submittedName>
</protein>
<dbReference type="PROSITE" id="PS50800">
    <property type="entry name" value="SAP"/>
    <property type="match status" value="1"/>
</dbReference>
<comment type="caution">
    <text evidence="8">The sequence shown here is derived from an EMBL/GenBank/DDBJ whole genome shotgun (WGS) entry which is preliminary data.</text>
</comment>
<dbReference type="PANTHER" id="PTHR12381:SF56">
    <property type="entry name" value="B30.2_SPRY DOMAIN-CONTAINING PROTEIN-RELATED"/>
    <property type="match status" value="1"/>
</dbReference>
<keyword evidence="2" id="KW-0488">Methylation</keyword>
<gene>
    <name evidence="8" type="ORF">B7P43_G07638</name>
</gene>
<organism evidence="8 9">
    <name type="scientific">Cryptotermes secundus</name>
    <dbReference type="NCBI Taxonomy" id="105785"/>
    <lineage>
        <taxon>Eukaryota</taxon>
        <taxon>Metazoa</taxon>
        <taxon>Ecdysozoa</taxon>
        <taxon>Arthropoda</taxon>
        <taxon>Hexapoda</taxon>
        <taxon>Insecta</taxon>
        <taxon>Pterygota</taxon>
        <taxon>Neoptera</taxon>
        <taxon>Polyneoptera</taxon>
        <taxon>Dictyoptera</taxon>
        <taxon>Blattodea</taxon>
        <taxon>Blattoidea</taxon>
        <taxon>Termitoidae</taxon>
        <taxon>Kalotermitidae</taxon>
        <taxon>Cryptotermitinae</taxon>
        <taxon>Cryptotermes</taxon>
    </lineage>
</organism>
<dbReference type="SMART" id="SM00449">
    <property type="entry name" value="SPRY"/>
    <property type="match status" value="1"/>
</dbReference>
<dbReference type="Proteomes" id="UP000235965">
    <property type="component" value="Unassembled WGS sequence"/>
</dbReference>
<evidence type="ECO:0000256" key="5">
    <source>
        <dbReference type="SAM" id="MobiDB-lite"/>
    </source>
</evidence>
<feature type="compositionally biased region" description="Basic and acidic residues" evidence="5">
    <location>
        <begin position="171"/>
        <end position="209"/>
    </location>
</feature>
<dbReference type="GO" id="GO:0003723">
    <property type="term" value="F:RNA binding"/>
    <property type="evidence" value="ECO:0007669"/>
    <property type="project" value="TreeGrafter"/>
</dbReference>
<dbReference type="GO" id="GO:0000380">
    <property type="term" value="P:alternative mRNA splicing, via spliceosome"/>
    <property type="evidence" value="ECO:0007669"/>
    <property type="project" value="TreeGrafter"/>
</dbReference>
<dbReference type="CDD" id="cd12884">
    <property type="entry name" value="SPRY_hnRNP"/>
    <property type="match status" value="1"/>
</dbReference>
<dbReference type="Gene3D" id="2.60.120.920">
    <property type="match status" value="1"/>
</dbReference>
<evidence type="ECO:0000313" key="9">
    <source>
        <dbReference type="Proteomes" id="UP000235965"/>
    </source>
</evidence>